<dbReference type="KEGG" id="bspl:114852379"/>
<reference evidence="3" key="1">
    <citation type="submission" date="2025-08" db="UniProtKB">
        <authorList>
            <consortium name="RefSeq"/>
        </authorList>
    </citation>
    <scope>IDENTIFICATION</scope>
</reference>
<feature type="domain" description="C-type lectin" evidence="1">
    <location>
        <begin position="261"/>
        <end position="375"/>
    </location>
</feature>
<dbReference type="InterPro" id="IPR016186">
    <property type="entry name" value="C-type_lectin-like/link_sf"/>
</dbReference>
<gene>
    <name evidence="3" type="primary">LOC114852379</name>
</gene>
<proteinExistence type="predicted"/>
<dbReference type="PANTHER" id="PTHR45784">
    <property type="entry name" value="C-TYPE LECTIN DOMAIN FAMILY 20 MEMBER A-RELATED"/>
    <property type="match status" value="1"/>
</dbReference>
<dbReference type="SUPFAM" id="SSF56436">
    <property type="entry name" value="C-type lectin-like"/>
    <property type="match status" value="3"/>
</dbReference>
<dbReference type="Proteomes" id="UP000515150">
    <property type="component" value="Chromosome 3"/>
</dbReference>
<protein>
    <submittedName>
        <fullName evidence="3">Macrophage mannose receptor 1-like isoform X1</fullName>
    </submittedName>
</protein>
<accession>A0A9W2XPC7</accession>
<dbReference type="PROSITE" id="PS50041">
    <property type="entry name" value="C_TYPE_LECTIN_2"/>
    <property type="match status" value="3"/>
</dbReference>
<evidence type="ECO:0000313" key="3">
    <source>
        <dbReference type="RefSeq" id="XP_055363523.1"/>
    </source>
</evidence>
<feature type="domain" description="C-type lectin" evidence="1">
    <location>
        <begin position="53"/>
        <end position="156"/>
    </location>
</feature>
<sequence length="378" mass="43103">MTKCQYETQAGDSPSIKGMKAEMKSRLLGPVLLLLLFLRAPASGLGSVLVKSFTYIQSYYTWQEAQTFCRRYEPHLPDRLTEEQQSDADALYLQSYYAWIDGQQTPNFYWSWYYGNQVSPWGGNKPSSGDACVYVSSNDKRFYVADCEKYYFFICYTMEQGEIQYTFINQTKTWSDAQQHCSTMNQDLAVISNYDQLYSASSEHDFPVWTGLYRDGATWSWSAGLSDYRNWALNQPGNNGDCVAISSVSKTMTTQNCSARYPFVCFVDNLLLVKENRTWEEALEYCKELNAQLVSVQPGDYTYISDRAMEADTDEVWTGLRYLAGSWFWVNGADMTLSDLPGCPLSELHCGAFSKNDPGSLEARDCVEEKNFLCYSEG</sequence>
<evidence type="ECO:0000313" key="2">
    <source>
        <dbReference type="Proteomes" id="UP000515150"/>
    </source>
</evidence>
<dbReference type="AlphaFoldDB" id="A0A9W2XPC7"/>
<dbReference type="RefSeq" id="XP_055363523.1">
    <property type="nucleotide sequence ID" value="XM_055507548.1"/>
</dbReference>
<dbReference type="PANTHER" id="PTHR45784:SF3">
    <property type="entry name" value="C-TYPE LECTIN DOMAIN FAMILY 4 MEMBER K-LIKE-RELATED"/>
    <property type="match status" value="1"/>
</dbReference>
<dbReference type="CDD" id="cd00037">
    <property type="entry name" value="CLECT"/>
    <property type="match status" value="1"/>
</dbReference>
<dbReference type="Gene3D" id="3.10.100.10">
    <property type="entry name" value="Mannose-Binding Protein A, subunit A"/>
    <property type="match status" value="3"/>
</dbReference>
<evidence type="ECO:0000259" key="1">
    <source>
        <dbReference type="PROSITE" id="PS50041"/>
    </source>
</evidence>
<name>A0A9W2XPC7_BETSP</name>
<organism evidence="2 3">
    <name type="scientific">Betta splendens</name>
    <name type="common">Siamese fighting fish</name>
    <dbReference type="NCBI Taxonomy" id="158456"/>
    <lineage>
        <taxon>Eukaryota</taxon>
        <taxon>Metazoa</taxon>
        <taxon>Chordata</taxon>
        <taxon>Craniata</taxon>
        <taxon>Vertebrata</taxon>
        <taxon>Euteleostomi</taxon>
        <taxon>Actinopterygii</taxon>
        <taxon>Neopterygii</taxon>
        <taxon>Teleostei</taxon>
        <taxon>Neoteleostei</taxon>
        <taxon>Acanthomorphata</taxon>
        <taxon>Anabantaria</taxon>
        <taxon>Anabantiformes</taxon>
        <taxon>Anabantoidei</taxon>
        <taxon>Osphronemidae</taxon>
        <taxon>Betta</taxon>
    </lineage>
</organism>
<dbReference type="GeneID" id="114852379"/>
<keyword evidence="2" id="KW-1185">Reference proteome</keyword>
<dbReference type="OrthoDB" id="8916154at2759"/>
<dbReference type="InterPro" id="IPR001304">
    <property type="entry name" value="C-type_lectin-like"/>
</dbReference>
<dbReference type="Pfam" id="PF00059">
    <property type="entry name" value="Lectin_C"/>
    <property type="match status" value="3"/>
</dbReference>
<dbReference type="InterPro" id="IPR016187">
    <property type="entry name" value="CTDL_fold"/>
</dbReference>
<dbReference type="SMART" id="SM00034">
    <property type="entry name" value="CLECT"/>
    <property type="match status" value="3"/>
</dbReference>
<feature type="domain" description="C-type lectin" evidence="1">
    <location>
        <begin position="165"/>
        <end position="266"/>
    </location>
</feature>